<accession>A0A286MRB7</accession>
<dbReference type="KEGG" id="vg:60323450"/>
<reference evidence="1 2" key="1">
    <citation type="submission" date="2017-05" db="EMBL/GenBank/DDBJ databases">
        <authorList>
            <person name="Alvarado S."/>
            <person name="Chung H.-M.M."/>
            <person name="Stoner T.H."/>
            <person name="Garlena R.A."/>
            <person name="Russell D.A."/>
            <person name="Pope W.H."/>
            <person name="Jacobs-Sera D."/>
            <person name="Hatfull G.F."/>
        </authorList>
    </citation>
    <scope>NUCLEOTIDE SEQUENCE [LARGE SCALE GENOMIC DNA]</scope>
</reference>
<evidence type="ECO:0000313" key="2">
    <source>
        <dbReference type="Proteomes" id="UP000221537"/>
    </source>
</evidence>
<dbReference type="RefSeq" id="YP_009952004.1">
    <property type="nucleotide sequence ID" value="NC_051607.1"/>
</dbReference>
<protein>
    <submittedName>
        <fullName evidence="1">Cro protein</fullName>
    </submittedName>
</protein>
<name>A0A286MRB7_9CAUD</name>
<gene>
    <name evidence="1" type="primary">46</name>
    <name evidence="1" type="ORF">SEA_DARTHP_46</name>
</gene>
<organism evidence="1 2">
    <name type="scientific">Mycobacterium phage DarthP</name>
    <dbReference type="NCBI Taxonomy" id="2015879"/>
    <lineage>
        <taxon>Viruses</taxon>
        <taxon>Duplodnaviria</taxon>
        <taxon>Heunggongvirae</taxon>
        <taxon>Uroviricota</taxon>
        <taxon>Caudoviricetes</taxon>
        <taxon>Weiservirinae</taxon>
        <taxon>Amginevirus</taxon>
        <taxon>Amginevirus darthP</taxon>
    </lineage>
</organism>
<proteinExistence type="predicted"/>
<keyword evidence="2" id="KW-1185">Reference proteome</keyword>
<sequence length="77" mass="8199">MPTTKPSLRWKPESVARVLGDNGIRDRNQLSATIRVGRSTVYKAFDADWSGVATHNVLAAVADTFGVSIAELAEAAA</sequence>
<dbReference type="Proteomes" id="UP000221537">
    <property type="component" value="Segment"/>
</dbReference>
<dbReference type="GeneID" id="60323450"/>
<dbReference type="EMBL" id="MF140406">
    <property type="protein sequence ID" value="ASW31792.1"/>
    <property type="molecule type" value="Genomic_DNA"/>
</dbReference>
<evidence type="ECO:0000313" key="1">
    <source>
        <dbReference type="EMBL" id="ASW31792.1"/>
    </source>
</evidence>